<keyword evidence="2" id="KW-1185">Reference proteome</keyword>
<evidence type="ECO:0000313" key="2">
    <source>
        <dbReference type="Proteomes" id="UP000030152"/>
    </source>
</evidence>
<accession>A0A0A2LZR1</accession>
<proteinExistence type="predicted"/>
<dbReference type="AlphaFoldDB" id="A0A0A2LZR1"/>
<comment type="caution">
    <text evidence="1">The sequence shown here is derived from an EMBL/GenBank/DDBJ whole genome shotgun (WGS) entry which is preliminary data.</text>
</comment>
<evidence type="ECO:0000313" key="1">
    <source>
        <dbReference type="EMBL" id="KGO85872.1"/>
    </source>
</evidence>
<dbReference type="EMBL" id="JRLX01000015">
    <property type="protein sequence ID" value="KGO85872.1"/>
    <property type="molecule type" value="Genomic_DNA"/>
</dbReference>
<organism evidence="1 2">
    <name type="scientific">Flavobacterium rivuli WB 3.3-2 = DSM 21788</name>
    <dbReference type="NCBI Taxonomy" id="1121895"/>
    <lineage>
        <taxon>Bacteria</taxon>
        <taxon>Pseudomonadati</taxon>
        <taxon>Bacteroidota</taxon>
        <taxon>Flavobacteriia</taxon>
        <taxon>Flavobacteriales</taxon>
        <taxon>Flavobacteriaceae</taxon>
        <taxon>Flavobacterium</taxon>
    </lineage>
</organism>
<name>A0A0A2LZR1_9FLAO</name>
<dbReference type="Proteomes" id="UP000030152">
    <property type="component" value="Unassembled WGS sequence"/>
</dbReference>
<sequence>MSAKIPVFIRLVLEIIPIPPVPIPNGAYNSYSILETLIPCTSQFYVVPEQLRAKSIYKRVGDTKSPFIVGH</sequence>
<protein>
    <submittedName>
        <fullName evidence="1">Uncharacterized protein</fullName>
    </submittedName>
</protein>
<gene>
    <name evidence="1" type="ORF">Q765_13615</name>
</gene>
<reference evidence="1 2" key="1">
    <citation type="submission" date="2013-09" db="EMBL/GenBank/DDBJ databases">
        <authorList>
            <person name="Zeng Z."/>
            <person name="Chen C."/>
        </authorList>
    </citation>
    <scope>NUCLEOTIDE SEQUENCE [LARGE SCALE GENOMIC DNA]</scope>
    <source>
        <strain evidence="1 2">WB 3.3-2</strain>
    </source>
</reference>